<gene>
    <name evidence="11" type="ORF">RA11412_0265</name>
</gene>
<evidence type="ECO:0000256" key="1">
    <source>
        <dbReference type="ARBA" id="ARBA00011073"/>
    </source>
</evidence>
<dbReference type="InterPro" id="IPR000209">
    <property type="entry name" value="Peptidase_S8/S53_dom"/>
</dbReference>
<dbReference type="Gene3D" id="3.40.50.200">
    <property type="entry name" value="Peptidase S8/S53 domain"/>
    <property type="match status" value="1"/>
</dbReference>
<dbReference type="PRINTS" id="PR00723">
    <property type="entry name" value="SUBTILISIN"/>
</dbReference>
<dbReference type="InterPro" id="IPR050131">
    <property type="entry name" value="Peptidase_S8_subtilisin-like"/>
</dbReference>
<evidence type="ECO:0000259" key="9">
    <source>
        <dbReference type="Pfam" id="PF00082"/>
    </source>
</evidence>
<keyword evidence="12" id="KW-1185">Reference proteome</keyword>
<dbReference type="Pfam" id="PF00082">
    <property type="entry name" value="Peptidase_S8"/>
    <property type="match status" value="1"/>
</dbReference>
<keyword evidence="3" id="KW-0645">Protease</keyword>
<dbReference type="PROSITE" id="PS00136">
    <property type="entry name" value="SUBTILASE_ASP"/>
    <property type="match status" value="1"/>
</dbReference>
<evidence type="ECO:0000256" key="4">
    <source>
        <dbReference type="ARBA" id="ARBA00022729"/>
    </source>
</evidence>
<evidence type="ECO:0000256" key="6">
    <source>
        <dbReference type="ARBA" id="ARBA00022825"/>
    </source>
</evidence>
<dbReference type="PANTHER" id="PTHR43806:SF11">
    <property type="entry name" value="CEREVISIN-RELATED"/>
    <property type="match status" value="1"/>
</dbReference>
<evidence type="ECO:0000256" key="2">
    <source>
        <dbReference type="ARBA" id="ARBA00022512"/>
    </source>
</evidence>
<dbReference type="EMBL" id="AP017895">
    <property type="protein sequence ID" value="BAV86564.1"/>
    <property type="molecule type" value="Genomic_DNA"/>
</dbReference>
<keyword evidence="6" id="KW-0720">Serine protease</keyword>
<keyword evidence="4" id="KW-0732">Signal</keyword>
<feature type="region of interest" description="Disordered" evidence="8">
    <location>
        <begin position="80"/>
        <end position="113"/>
    </location>
</feature>
<keyword evidence="2" id="KW-0134">Cell wall</keyword>
<comment type="caution">
    <text evidence="7">Lacks conserved residue(s) required for the propagation of feature annotation.</text>
</comment>
<accession>A0A2Z5QWF7</accession>
<evidence type="ECO:0000256" key="7">
    <source>
        <dbReference type="PROSITE-ProRule" id="PRU01240"/>
    </source>
</evidence>
<name>A0A2Z5QWF7_9MICC</name>
<dbReference type="InterPro" id="IPR022398">
    <property type="entry name" value="Peptidase_S8_His-AS"/>
</dbReference>
<dbReference type="KEGG" id="raj:RA11412_0265"/>
<evidence type="ECO:0000313" key="11">
    <source>
        <dbReference type="EMBL" id="BAV86564.1"/>
    </source>
</evidence>
<evidence type="ECO:0000313" key="12">
    <source>
        <dbReference type="Proteomes" id="UP000250241"/>
    </source>
</evidence>
<proteinExistence type="inferred from homology"/>
<dbReference type="AlphaFoldDB" id="A0A2Z5QWF7"/>
<dbReference type="InterPro" id="IPR036852">
    <property type="entry name" value="Peptidase_S8/S53_dom_sf"/>
</dbReference>
<dbReference type="PROSITE" id="PS51892">
    <property type="entry name" value="SUBTILASE"/>
    <property type="match status" value="1"/>
</dbReference>
<dbReference type="InterPro" id="IPR003137">
    <property type="entry name" value="PA_domain"/>
</dbReference>
<evidence type="ECO:0000256" key="5">
    <source>
        <dbReference type="ARBA" id="ARBA00022801"/>
    </source>
</evidence>
<feature type="domain" description="Peptidase S8/S53" evidence="9">
    <location>
        <begin position="19"/>
        <end position="450"/>
    </location>
</feature>
<comment type="similarity">
    <text evidence="1 7">Belongs to the peptidase S8 family.</text>
</comment>
<dbReference type="InterPro" id="IPR023827">
    <property type="entry name" value="Peptidase_S8_Asp-AS"/>
</dbReference>
<dbReference type="PANTHER" id="PTHR43806">
    <property type="entry name" value="PEPTIDASE S8"/>
    <property type="match status" value="1"/>
</dbReference>
<evidence type="ECO:0000256" key="3">
    <source>
        <dbReference type="ARBA" id="ARBA00022670"/>
    </source>
</evidence>
<dbReference type="GO" id="GO:0006508">
    <property type="term" value="P:proteolysis"/>
    <property type="evidence" value="ECO:0007669"/>
    <property type="project" value="UniProtKB-KW"/>
</dbReference>
<feature type="domain" description="PA" evidence="10">
    <location>
        <begin position="301"/>
        <end position="394"/>
    </location>
</feature>
<keyword evidence="2" id="KW-0964">Secreted</keyword>
<dbReference type="GO" id="GO:0004252">
    <property type="term" value="F:serine-type endopeptidase activity"/>
    <property type="evidence" value="ECO:0007669"/>
    <property type="project" value="InterPro"/>
</dbReference>
<evidence type="ECO:0000259" key="10">
    <source>
        <dbReference type="Pfam" id="PF02225"/>
    </source>
</evidence>
<dbReference type="Proteomes" id="UP000250241">
    <property type="component" value="Chromosome"/>
</dbReference>
<organism evidence="11 12">
    <name type="scientific">Rothia aeria</name>
    <dbReference type="NCBI Taxonomy" id="172042"/>
    <lineage>
        <taxon>Bacteria</taxon>
        <taxon>Bacillati</taxon>
        <taxon>Actinomycetota</taxon>
        <taxon>Actinomycetes</taxon>
        <taxon>Micrococcales</taxon>
        <taxon>Micrococcaceae</taxon>
        <taxon>Rothia</taxon>
    </lineage>
</organism>
<dbReference type="Gene3D" id="3.50.30.30">
    <property type="match status" value="1"/>
</dbReference>
<sequence>MVDTKTVNTWTRENTGYTGKDVTIAVVDSGVDYTHSDFGGPGTAEAYQKAKDMPELPSADSGLIDRNKIAAGVDLVGDSYNASSTNTEQNTPHPDNNPLDCRPDGFGSGGHGTHVAGTAAGYGVNQDGTTFRGDYSKLTAEQLNQMKIGPGTAPEAKILPVRVFGCHGTTHMVIKALDTVMDPNGDGDFSDKANVVNLSLGGEFAPVDDPESYIVNTMARQGVFTVAAAGNANNYNGVGDTYSNSGSPANAAAGLSVANAYGTTQPTDQMKVLAPEQQAGFVNGVYTSSFGYAAASADKLTGEVVKAPASNRYGCEAFSEQDAAQLKGKWVYIDWEDPATGKFPCGSAVRFNHVEAAGGQGVILGSVQERHEVGIAGNATIPGFMLSQSATDKLATAINDGTLRVELNNDYKTQGRTSHSKALSLVSSSARGQHGSDGYIKPDVAAPGAEIVSAAVGGGTKGLRSRAPPWRHPTHPGWRHWCCRRIRTTPPPCSRLP</sequence>
<dbReference type="PROSITE" id="PS00137">
    <property type="entry name" value="SUBTILASE_HIS"/>
    <property type="match status" value="1"/>
</dbReference>
<dbReference type="InterPro" id="IPR015500">
    <property type="entry name" value="Peptidase_S8_subtilisin-rel"/>
</dbReference>
<dbReference type="SUPFAM" id="SSF52743">
    <property type="entry name" value="Subtilisin-like"/>
    <property type="match status" value="1"/>
</dbReference>
<feature type="compositionally biased region" description="Polar residues" evidence="8">
    <location>
        <begin position="80"/>
        <end position="94"/>
    </location>
</feature>
<keyword evidence="5" id="KW-0378">Hydrolase</keyword>
<protein>
    <submittedName>
        <fullName evidence="11">Glycerol-3-phosphate ABC transporter</fullName>
    </submittedName>
</protein>
<reference evidence="11 12" key="1">
    <citation type="submission" date="2016-10" db="EMBL/GenBank/DDBJ databases">
        <title>Genome sequence of Rothia aeria strain JCM11412.</title>
        <authorList>
            <person name="Nambu T."/>
        </authorList>
    </citation>
    <scope>NUCLEOTIDE SEQUENCE [LARGE SCALE GENOMIC DNA]</scope>
    <source>
        <strain evidence="11 12">JCM 11412</strain>
    </source>
</reference>
<dbReference type="Pfam" id="PF02225">
    <property type="entry name" value="PA"/>
    <property type="match status" value="1"/>
</dbReference>
<evidence type="ECO:0000256" key="8">
    <source>
        <dbReference type="SAM" id="MobiDB-lite"/>
    </source>
</evidence>